<feature type="transmembrane region" description="Helical" evidence="1">
    <location>
        <begin position="280"/>
        <end position="298"/>
    </location>
</feature>
<name>A0A1V3GC44_9BACL</name>
<sequence>MKRGILSFRNFCTLTIAVLMLLMLTEVLIARLSLLLSDNIFFLTNWKILFILGLVLLLGTFKRDKLKSFINREFFIVLIVFATFLIQALIILWNTELSPKDVIGEILLRYYWIYLIGLIIFFKIKNINIKLFLNFTISFILLNAILGIFQYLNRDPFLQTMYNSEPISFSIYYLNGTSSSYEWLYNMGAQVRAFGFMDSGLTLGLLCVFALSLCISNLQKLYSKLPFKVNKLKVSSLMAISSVFLITIYMTITRNVYLTLFNLLLYYFLLTLFKKKGIKIIKALFVAQWVLSIVYIGFTKQLYDIASLVLPNYNIETFNSRIETYERVSDLYNNNILSALLGKGIVSSKEWVIDNDLLSIVSHIGLLSYIIMQGIYIWIIFKSLNYIRNKDNENHIYVQGLVLFLMTYPLAATLNYVSYIYFWVALITTFILFNNRIMQPFTYNFIVHSMNMKNMESFIKFFKDNNFNKNINLIIIEANDDIKTKIKKFFILISKNMMVSYQTIPLLY</sequence>
<feature type="transmembrane region" description="Helical" evidence="1">
    <location>
        <begin position="40"/>
        <end position="61"/>
    </location>
</feature>
<dbReference type="RefSeq" id="WP_077360081.1">
    <property type="nucleotide sequence ID" value="NZ_MQMF01000001.1"/>
</dbReference>
<evidence type="ECO:0000313" key="2">
    <source>
        <dbReference type="EMBL" id="OOE14446.1"/>
    </source>
</evidence>
<dbReference type="OrthoDB" id="9887431at2"/>
<feature type="transmembrane region" description="Helical" evidence="1">
    <location>
        <begin position="256"/>
        <end position="273"/>
    </location>
</feature>
<dbReference type="Proteomes" id="UP000188597">
    <property type="component" value="Unassembled WGS sequence"/>
</dbReference>
<protein>
    <submittedName>
        <fullName evidence="2">Uncharacterized protein</fullName>
    </submittedName>
</protein>
<evidence type="ECO:0000256" key="1">
    <source>
        <dbReference type="SAM" id="Phobius"/>
    </source>
</evidence>
<keyword evidence="1" id="KW-1133">Transmembrane helix</keyword>
<feature type="transmembrane region" description="Helical" evidence="1">
    <location>
        <begin position="73"/>
        <end position="94"/>
    </location>
</feature>
<gene>
    <name evidence="2" type="ORF">UN64_04430</name>
</gene>
<proteinExistence type="predicted"/>
<comment type="caution">
    <text evidence="2">The sequence shown here is derived from an EMBL/GenBank/DDBJ whole genome shotgun (WGS) entry which is preliminary data.</text>
</comment>
<accession>A0A1V3GC44</accession>
<feature type="transmembrane region" description="Helical" evidence="1">
    <location>
        <begin position="234"/>
        <end position="250"/>
    </location>
</feature>
<reference evidence="2 3" key="1">
    <citation type="submission" date="2016-11" db="EMBL/GenBank/DDBJ databases">
        <authorList>
            <person name="Jaros S."/>
            <person name="Januszkiewicz K."/>
            <person name="Wedrychowicz H."/>
        </authorList>
    </citation>
    <scope>NUCLEOTIDE SEQUENCE [LARGE SCALE GENOMIC DNA]</scope>
    <source>
        <strain evidence="2 3">Con a/3</strain>
    </source>
</reference>
<feature type="transmembrane region" description="Helical" evidence="1">
    <location>
        <begin position="357"/>
        <end position="381"/>
    </location>
</feature>
<feature type="transmembrane region" description="Helical" evidence="1">
    <location>
        <begin position="193"/>
        <end position="213"/>
    </location>
</feature>
<feature type="transmembrane region" description="Helical" evidence="1">
    <location>
        <begin position="12"/>
        <end position="34"/>
    </location>
</feature>
<keyword evidence="1" id="KW-0812">Transmembrane</keyword>
<feature type="transmembrane region" description="Helical" evidence="1">
    <location>
        <begin position="131"/>
        <end position="152"/>
    </location>
</feature>
<evidence type="ECO:0000313" key="3">
    <source>
        <dbReference type="Proteomes" id="UP000188597"/>
    </source>
</evidence>
<organism evidence="2 3">
    <name type="scientific">Fictibacillus arsenicus</name>
    <dbReference type="NCBI Taxonomy" id="255247"/>
    <lineage>
        <taxon>Bacteria</taxon>
        <taxon>Bacillati</taxon>
        <taxon>Bacillota</taxon>
        <taxon>Bacilli</taxon>
        <taxon>Bacillales</taxon>
        <taxon>Fictibacillaceae</taxon>
        <taxon>Fictibacillus</taxon>
    </lineage>
</organism>
<keyword evidence="1" id="KW-0472">Membrane</keyword>
<dbReference type="EMBL" id="MQMF01000001">
    <property type="protein sequence ID" value="OOE14446.1"/>
    <property type="molecule type" value="Genomic_DNA"/>
</dbReference>
<dbReference type="AlphaFoldDB" id="A0A1V3GC44"/>
<feature type="transmembrane region" description="Helical" evidence="1">
    <location>
        <begin position="106"/>
        <end position="124"/>
    </location>
</feature>